<accession>A0ABW5UUW4</accession>
<protein>
    <recommendedName>
        <fullName evidence="3">Nucleotidyltransferase family protein</fullName>
    </recommendedName>
</protein>
<dbReference type="Proteomes" id="UP001597463">
    <property type="component" value="Unassembled WGS sequence"/>
</dbReference>
<evidence type="ECO:0000313" key="1">
    <source>
        <dbReference type="EMBL" id="MFD2756205.1"/>
    </source>
</evidence>
<proteinExistence type="predicted"/>
<evidence type="ECO:0008006" key="3">
    <source>
        <dbReference type="Google" id="ProtNLM"/>
    </source>
</evidence>
<dbReference type="EMBL" id="JBHUMV010000009">
    <property type="protein sequence ID" value="MFD2756205.1"/>
    <property type="molecule type" value="Genomic_DNA"/>
</dbReference>
<reference evidence="2" key="1">
    <citation type="journal article" date="2019" name="Int. J. Syst. Evol. Microbiol.">
        <title>The Global Catalogue of Microorganisms (GCM) 10K type strain sequencing project: providing services to taxonomists for standard genome sequencing and annotation.</title>
        <authorList>
            <consortium name="The Broad Institute Genomics Platform"/>
            <consortium name="The Broad Institute Genome Sequencing Center for Infectious Disease"/>
            <person name="Wu L."/>
            <person name="Ma J."/>
        </authorList>
    </citation>
    <scope>NUCLEOTIDE SEQUENCE [LARGE SCALE GENOMIC DNA]</scope>
    <source>
        <strain evidence="2">TISTR 1906</strain>
    </source>
</reference>
<comment type="caution">
    <text evidence="1">The sequence shown here is derived from an EMBL/GenBank/DDBJ whole genome shotgun (WGS) entry which is preliminary data.</text>
</comment>
<keyword evidence="2" id="KW-1185">Reference proteome</keyword>
<evidence type="ECO:0000313" key="2">
    <source>
        <dbReference type="Proteomes" id="UP001597463"/>
    </source>
</evidence>
<sequence>MQEFNQALAASTTEESILDFCRRRSLHGTPFVFNGNEDAYYNFRKRIADKFNINFHEIFITGSGKLGFSPRKNKLFDYDSDIDVAIISSALYDKIMASIHGYQMELRENRRTVSSRELDQYHRFLEYGAIGWMRPDLLPTSFRIREIKDDWFGFFDSISHGNSEVGNYKVTAGAFKSYAHLENYTLSGLRSIRSRIQLETQQ</sequence>
<dbReference type="RefSeq" id="WP_083526769.1">
    <property type="nucleotide sequence ID" value="NZ_BCNT01000020.1"/>
</dbReference>
<gene>
    <name evidence="1" type="ORF">ACFSW6_19205</name>
</gene>
<organism evidence="1 2">
    <name type="scientific">Comamonas terrae</name>
    <dbReference type="NCBI Taxonomy" id="673548"/>
    <lineage>
        <taxon>Bacteria</taxon>
        <taxon>Pseudomonadati</taxon>
        <taxon>Pseudomonadota</taxon>
        <taxon>Betaproteobacteria</taxon>
        <taxon>Burkholderiales</taxon>
        <taxon>Comamonadaceae</taxon>
        <taxon>Comamonas</taxon>
    </lineage>
</organism>
<name>A0ABW5UUW4_9BURK</name>